<name>A0A2P2QXA5_RHIMU</name>
<protein>
    <submittedName>
        <fullName evidence="1">Uncharacterized protein</fullName>
    </submittedName>
</protein>
<proteinExistence type="predicted"/>
<dbReference type="AlphaFoldDB" id="A0A2P2QXA5"/>
<dbReference type="EMBL" id="GGEC01091148">
    <property type="protein sequence ID" value="MBX71632.1"/>
    <property type="molecule type" value="Transcribed_RNA"/>
</dbReference>
<accession>A0A2P2QXA5</accession>
<reference evidence="1" key="1">
    <citation type="submission" date="2018-02" db="EMBL/GenBank/DDBJ databases">
        <title>Rhizophora mucronata_Transcriptome.</title>
        <authorList>
            <person name="Meera S.P."/>
            <person name="Sreeshan A."/>
            <person name="Augustine A."/>
        </authorList>
    </citation>
    <scope>NUCLEOTIDE SEQUENCE</scope>
    <source>
        <tissue evidence="1">Leaf</tissue>
    </source>
</reference>
<sequence length="26" mass="3046">MQPKTTFSRLPCWRCVACLMPRSFVS</sequence>
<evidence type="ECO:0000313" key="1">
    <source>
        <dbReference type="EMBL" id="MBX71632.1"/>
    </source>
</evidence>
<organism evidence="1">
    <name type="scientific">Rhizophora mucronata</name>
    <name type="common">Asiatic mangrove</name>
    <dbReference type="NCBI Taxonomy" id="61149"/>
    <lineage>
        <taxon>Eukaryota</taxon>
        <taxon>Viridiplantae</taxon>
        <taxon>Streptophyta</taxon>
        <taxon>Embryophyta</taxon>
        <taxon>Tracheophyta</taxon>
        <taxon>Spermatophyta</taxon>
        <taxon>Magnoliopsida</taxon>
        <taxon>eudicotyledons</taxon>
        <taxon>Gunneridae</taxon>
        <taxon>Pentapetalae</taxon>
        <taxon>rosids</taxon>
        <taxon>fabids</taxon>
        <taxon>Malpighiales</taxon>
        <taxon>Rhizophoraceae</taxon>
        <taxon>Rhizophora</taxon>
    </lineage>
</organism>